<dbReference type="GeneID" id="24789811"/>
<dbReference type="AlphaFoldDB" id="A0A0E3WXC1"/>
<proteinExistence type="predicted"/>
<dbReference type="KEGG" id="mbak:MSBR3_2232"/>
<name>A0A0E3WXC1_METBA</name>
<dbReference type="EMBL" id="CP009517">
    <property type="protein sequence ID" value="AKB82810.1"/>
    <property type="molecule type" value="Genomic_DNA"/>
</dbReference>
<evidence type="ECO:0000313" key="2">
    <source>
        <dbReference type="EMBL" id="AKB82810.1"/>
    </source>
</evidence>
<dbReference type="GO" id="GO:0008757">
    <property type="term" value="F:S-adenosylmethionine-dependent methyltransferase activity"/>
    <property type="evidence" value="ECO:0007669"/>
    <property type="project" value="InterPro"/>
</dbReference>
<dbReference type="PANTHER" id="PTHR43591:SF110">
    <property type="entry name" value="RHODANESE DOMAIN-CONTAINING PROTEIN"/>
    <property type="match status" value="1"/>
</dbReference>
<dbReference type="Gene3D" id="3.40.50.150">
    <property type="entry name" value="Vaccinia Virus protein VP39"/>
    <property type="match status" value="1"/>
</dbReference>
<dbReference type="RefSeq" id="WP_052723393.1">
    <property type="nucleotide sequence ID" value="NZ_CP009517.1"/>
</dbReference>
<dbReference type="CDD" id="cd02440">
    <property type="entry name" value="AdoMet_MTases"/>
    <property type="match status" value="1"/>
</dbReference>
<dbReference type="InterPro" id="IPR029063">
    <property type="entry name" value="SAM-dependent_MTases_sf"/>
</dbReference>
<gene>
    <name evidence="2" type="ORF">MSBR3_2232</name>
</gene>
<dbReference type="HOGENOM" id="CLU_1324013_0_0_2"/>
<evidence type="ECO:0000259" key="1">
    <source>
        <dbReference type="Pfam" id="PF08241"/>
    </source>
</evidence>
<reference evidence="2" key="1">
    <citation type="submission" date="2014-07" db="EMBL/GenBank/DDBJ databases">
        <title>Methanogenic archaea and the global carbon cycle.</title>
        <authorList>
            <person name="Henriksen J.R."/>
            <person name="Luke J."/>
            <person name="Reinhart S."/>
            <person name="Benedict M.N."/>
            <person name="Youngblut N.D."/>
            <person name="Metcalf M.E."/>
            <person name="Whitaker R.J."/>
            <person name="Metcalf W.W."/>
        </authorList>
    </citation>
    <scope>NUCLEOTIDE SEQUENCE [LARGE SCALE GENOMIC DNA]</scope>
    <source>
        <strain evidence="2">3</strain>
    </source>
</reference>
<sequence>MKPSIIEVHDKSANVYDNMSVLIEYHGHEVLFGLTYEYLSPGNSVLDVGIGTGLSSYLFYKAGLKVYGIDGSKKMLDICKKKGFATELKLCDLVVDRWPYEDAKFENTIVCGVFHFFEKLDRFFEEANRVTKIGGIFSFTVMVSEEGLLSYTDIGSGLSIYYHNDFQIIELLNKCGFEILKYVTFFVYKTPDKKEKSMFRGYLAKKI</sequence>
<dbReference type="Pfam" id="PF08241">
    <property type="entry name" value="Methyltransf_11"/>
    <property type="match status" value="1"/>
</dbReference>
<evidence type="ECO:0000313" key="3">
    <source>
        <dbReference type="Proteomes" id="UP000033066"/>
    </source>
</evidence>
<accession>A0A0E3WXC1</accession>
<dbReference type="PATRIC" id="fig|1434107.4.peg.2831"/>
<keyword evidence="3" id="KW-1185">Reference proteome</keyword>
<dbReference type="InterPro" id="IPR013216">
    <property type="entry name" value="Methyltransf_11"/>
</dbReference>
<feature type="domain" description="Methyltransferase type 11" evidence="1">
    <location>
        <begin position="46"/>
        <end position="139"/>
    </location>
</feature>
<dbReference type="STRING" id="1434107.MSBR3_2232"/>
<protein>
    <recommendedName>
        <fullName evidence="1">Methyltransferase type 11 domain-containing protein</fullName>
    </recommendedName>
</protein>
<organism evidence="2 3">
    <name type="scientific">Methanosarcina barkeri 3</name>
    <dbReference type="NCBI Taxonomy" id="1434107"/>
    <lineage>
        <taxon>Archaea</taxon>
        <taxon>Methanobacteriati</taxon>
        <taxon>Methanobacteriota</taxon>
        <taxon>Stenosarchaea group</taxon>
        <taxon>Methanomicrobia</taxon>
        <taxon>Methanosarcinales</taxon>
        <taxon>Methanosarcinaceae</taxon>
        <taxon>Methanosarcina</taxon>
    </lineage>
</organism>
<dbReference type="Proteomes" id="UP000033066">
    <property type="component" value="Chromosome"/>
</dbReference>
<dbReference type="SUPFAM" id="SSF53335">
    <property type="entry name" value="S-adenosyl-L-methionine-dependent methyltransferases"/>
    <property type="match status" value="1"/>
</dbReference>
<dbReference type="PANTHER" id="PTHR43591">
    <property type="entry name" value="METHYLTRANSFERASE"/>
    <property type="match status" value="1"/>
</dbReference>
<dbReference type="OrthoDB" id="4832at2157"/>